<dbReference type="InterPro" id="IPR000073">
    <property type="entry name" value="AB_hydrolase_1"/>
</dbReference>
<sequence length="516" mass="54522">MSRFRLVPLLALLVALLSACTVSVSGTAVIGTVEQVGPKGPVPAGLERFYSQPLTWSDCRAYIHDDESRTAFVKRDIRCARLTVPLDYANPGGREITIGVLRRQAAKARLGALVLNPGGPGGSGMSAAVSVATKAKRTELADRFDIVGFDPRGVGASEPRVRCLTGPEMDADRIDPPETTVADAEAENQDFAAKCAERTGVDVLANIGTRDVVRDMDVLRSALGEEKLTYLGYSYGTRIGTAYAEAFPGNVRAMVLDGAVDPLEDPAQQAIGQAQGFEKALADYFAWCAERPACVIKTKDDLRAKIDALETAPLSVGGRRLSASDATTGIAAALYSDDVWPVLSDALAGLAKGSGVTLMLLADLYLGRASDGEYSGSMDALIAVRCVDEPRLTDRAKLAEVATRVAEATKGSFLTDTDPPLPALDPCAFWPAPNTTEPHQPVVTGAPRLLVVSTTGDPATPHQAGVNLAKSLDARLLTYEATQHTAFLQGDECVDSVGIRYLVDLSLPAADMTCEG</sequence>
<feature type="domain" description="AB hydrolase-1" evidence="5">
    <location>
        <begin position="112"/>
        <end position="295"/>
    </location>
</feature>
<evidence type="ECO:0000259" key="6">
    <source>
        <dbReference type="Pfam" id="PF08386"/>
    </source>
</evidence>
<proteinExistence type="inferred from homology"/>
<evidence type="ECO:0000256" key="4">
    <source>
        <dbReference type="SAM" id="SignalP"/>
    </source>
</evidence>
<dbReference type="STRING" id="1271860.SAMN05216174_10625"/>
<dbReference type="Gene3D" id="3.40.50.1820">
    <property type="entry name" value="alpha/beta hydrolase"/>
    <property type="match status" value="1"/>
</dbReference>
<evidence type="ECO:0000313" key="8">
    <source>
        <dbReference type="Proteomes" id="UP000199501"/>
    </source>
</evidence>
<reference evidence="8" key="1">
    <citation type="submission" date="2016-10" db="EMBL/GenBank/DDBJ databases">
        <authorList>
            <person name="Varghese N."/>
            <person name="Submissions S."/>
        </authorList>
    </citation>
    <scope>NUCLEOTIDE SEQUENCE [LARGE SCALE GENOMIC DNA]</scope>
    <source>
        <strain evidence="8">IBRC-M 10403</strain>
    </source>
</reference>
<dbReference type="InterPro" id="IPR051601">
    <property type="entry name" value="Serine_prot/Carboxylest_S33"/>
</dbReference>
<name>A0A1G6QYP3_9PSEU</name>
<evidence type="ECO:0000256" key="1">
    <source>
        <dbReference type="ARBA" id="ARBA00010088"/>
    </source>
</evidence>
<evidence type="ECO:0000256" key="3">
    <source>
        <dbReference type="ARBA" id="ARBA00022801"/>
    </source>
</evidence>
<dbReference type="PROSITE" id="PS51257">
    <property type="entry name" value="PROKAR_LIPOPROTEIN"/>
    <property type="match status" value="1"/>
</dbReference>
<feature type="chain" id="PRO_5038685315" evidence="4">
    <location>
        <begin position="25"/>
        <end position="516"/>
    </location>
</feature>
<dbReference type="GO" id="GO:0016787">
    <property type="term" value="F:hydrolase activity"/>
    <property type="evidence" value="ECO:0007669"/>
    <property type="project" value="UniProtKB-KW"/>
</dbReference>
<keyword evidence="8" id="KW-1185">Reference proteome</keyword>
<dbReference type="InterPro" id="IPR029058">
    <property type="entry name" value="AB_hydrolase_fold"/>
</dbReference>
<dbReference type="PANTHER" id="PTHR43248:SF29">
    <property type="entry name" value="TRIPEPTIDYL AMINOPEPTIDASE"/>
    <property type="match status" value="1"/>
</dbReference>
<comment type="similarity">
    <text evidence="1">Belongs to the peptidase S33 family.</text>
</comment>
<accession>A0A1G6QYP3</accession>
<evidence type="ECO:0000256" key="2">
    <source>
        <dbReference type="ARBA" id="ARBA00022729"/>
    </source>
</evidence>
<dbReference type="Pfam" id="PF00561">
    <property type="entry name" value="Abhydrolase_1"/>
    <property type="match status" value="1"/>
</dbReference>
<gene>
    <name evidence="7" type="ORF">SAMN05216174_10625</name>
</gene>
<feature type="signal peptide" evidence="4">
    <location>
        <begin position="1"/>
        <end position="24"/>
    </location>
</feature>
<dbReference type="OrthoDB" id="3252468at2"/>
<feature type="domain" description="Peptidase S33 tripeptidyl aminopeptidase-like C-terminal" evidence="6">
    <location>
        <begin position="426"/>
        <end position="514"/>
    </location>
</feature>
<keyword evidence="3 7" id="KW-0378">Hydrolase</keyword>
<dbReference type="Pfam" id="PF08386">
    <property type="entry name" value="Abhydrolase_4"/>
    <property type="match status" value="1"/>
</dbReference>
<evidence type="ECO:0000259" key="5">
    <source>
        <dbReference type="Pfam" id="PF00561"/>
    </source>
</evidence>
<dbReference type="InterPro" id="IPR013595">
    <property type="entry name" value="Pept_S33_TAP-like_C"/>
</dbReference>
<dbReference type="Proteomes" id="UP000199501">
    <property type="component" value="Unassembled WGS sequence"/>
</dbReference>
<dbReference type="EMBL" id="FMZZ01000006">
    <property type="protein sequence ID" value="SDC97104.1"/>
    <property type="molecule type" value="Genomic_DNA"/>
</dbReference>
<dbReference type="SUPFAM" id="SSF53474">
    <property type="entry name" value="alpha/beta-Hydrolases"/>
    <property type="match status" value="1"/>
</dbReference>
<dbReference type="RefSeq" id="WP_091450454.1">
    <property type="nucleotide sequence ID" value="NZ_FMZZ01000006.1"/>
</dbReference>
<organism evidence="7 8">
    <name type="scientific">Actinokineospora iranica</name>
    <dbReference type="NCBI Taxonomy" id="1271860"/>
    <lineage>
        <taxon>Bacteria</taxon>
        <taxon>Bacillati</taxon>
        <taxon>Actinomycetota</taxon>
        <taxon>Actinomycetes</taxon>
        <taxon>Pseudonocardiales</taxon>
        <taxon>Pseudonocardiaceae</taxon>
        <taxon>Actinokineospora</taxon>
    </lineage>
</organism>
<dbReference type="AlphaFoldDB" id="A0A1G6QYP3"/>
<protein>
    <submittedName>
        <fullName evidence="7">Alpha/beta hydrolase fold</fullName>
    </submittedName>
</protein>
<dbReference type="PANTHER" id="PTHR43248">
    <property type="entry name" value="2-SUCCINYL-6-HYDROXY-2,4-CYCLOHEXADIENE-1-CARBOXYLATE SYNTHASE"/>
    <property type="match status" value="1"/>
</dbReference>
<evidence type="ECO:0000313" key="7">
    <source>
        <dbReference type="EMBL" id="SDC97104.1"/>
    </source>
</evidence>
<keyword evidence="2 4" id="KW-0732">Signal</keyword>